<dbReference type="EMBL" id="MJBS01000077">
    <property type="protein sequence ID" value="OHE95874.1"/>
    <property type="molecule type" value="Genomic_DNA"/>
</dbReference>
<dbReference type="GeneID" id="34562011"/>
<evidence type="ECO:0000256" key="1">
    <source>
        <dbReference type="SAM" id="Coils"/>
    </source>
</evidence>
<keyword evidence="4" id="KW-1185">Reference proteome</keyword>
<feature type="region of interest" description="Disordered" evidence="2">
    <location>
        <begin position="274"/>
        <end position="295"/>
    </location>
</feature>
<feature type="coiled-coil region" evidence="1">
    <location>
        <begin position="180"/>
        <end position="207"/>
    </location>
</feature>
<evidence type="ECO:0000313" key="4">
    <source>
        <dbReference type="Proteomes" id="UP000176998"/>
    </source>
</evidence>
<dbReference type="RefSeq" id="XP_022473035.1">
    <property type="nucleotide sequence ID" value="XM_022620501.1"/>
</dbReference>
<reference evidence="3 4" key="1">
    <citation type="submission" date="2016-09" db="EMBL/GenBank/DDBJ databases">
        <authorList>
            <person name="Capua I."/>
            <person name="De Benedictis P."/>
            <person name="Joannis T."/>
            <person name="Lombin L.H."/>
            <person name="Cattoli G."/>
        </authorList>
    </citation>
    <scope>NUCLEOTIDE SEQUENCE [LARGE SCALE GENOMIC DNA]</scope>
    <source>
        <strain evidence="3 4">IMI 309357</strain>
    </source>
</reference>
<dbReference type="AlphaFoldDB" id="A0A1G4B3B1"/>
<evidence type="ECO:0000313" key="3">
    <source>
        <dbReference type="EMBL" id="OHE95874.1"/>
    </source>
</evidence>
<organism evidence="3 4">
    <name type="scientific">Colletotrichum orchidophilum</name>
    <dbReference type="NCBI Taxonomy" id="1209926"/>
    <lineage>
        <taxon>Eukaryota</taxon>
        <taxon>Fungi</taxon>
        <taxon>Dikarya</taxon>
        <taxon>Ascomycota</taxon>
        <taxon>Pezizomycotina</taxon>
        <taxon>Sordariomycetes</taxon>
        <taxon>Hypocreomycetidae</taxon>
        <taxon>Glomerellales</taxon>
        <taxon>Glomerellaceae</taxon>
        <taxon>Colletotrichum</taxon>
    </lineage>
</organism>
<comment type="caution">
    <text evidence="3">The sequence shown here is derived from an EMBL/GenBank/DDBJ whole genome shotgun (WGS) entry which is preliminary data.</text>
</comment>
<name>A0A1G4B3B1_9PEZI</name>
<keyword evidence="1" id="KW-0175">Coiled coil</keyword>
<sequence length="295" mass="32646">MFPRSGASVESLNEENRWCLRCLGFYTGVYQSEKKPIQKPTINYYCERGPSLKCGRCAEFSRRTPNLACLMIPKEQWSQALEIIDKTREILIAEQTEGEIVGRDQQTVKEMYRNLAKATRTYHKIQSKGDQQSVVSETETSMAYSVSSDEEEIGEIHCAHSFAVASGNGRPPNTAGSSKISKALGDIRRLEEEKAEASRRLGRAIWTAGRDPQSIGPADDLVRLVVGELHRHPDHRQGDARNGISNAFREVESAKEAREEAFRRLGDVALAIMPASSGPEGRGSSGSGRAFNTGR</sequence>
<dbReference type="Proteomes" id="UP000176998">
    <property type="component" value="Unassembled WGS sequence"/>
</dbReference>
<evidence type="ECO:0000256" key="2">
    <source>
        <dbReference type="SAM" id="MobiDB-lite"/>
    </source>
</evidence>
<accession>A0A1G4B3B1</accession>
<dbReference type="OrthoDB" id="4819134at2759"/>
<proteinExistence type="predicted"/>
<protein>
    <submittedName>
        <fullName evidence="3">Uncharacterized protein</fullName>
    </submittedName>
</protein>
<gene>
    <name evidence="3" type="ORF">CORC01_08871</name>
</gene>